<organism evidence="2 3">
    <name type="scientific">Candidatus Methylophosphatis roskildensis</name>
    <dbReference type="NCBI Taxonomy" id="2899263"/>
    <lineage>
        <taxon>Bacteria</taxon>
        <taxon>Pseudomonadati</taxon>
        <taxon>Pseudomonadota</taxon>
        <taxon>Betaproteobacteria</taxon>
        <taxon>Nitrosomonadales</taxon>
        <taxon>Sterolibacteriaceae</taxon>
        <taxon>Candidatus Methylophosphatis</taxon>
    </lineage>
</organism>
<protein>
    <submittedName>
        <fullName evidence="2">Uncharacterized protein</fullName>
    </submittedName>
</protein>
<evidence type="ECO:0000313" key="2">
    <source>
        <dbReference type="EMBL" id="MBK6972901.1"/>
    </source>
</evidence>
<reference evidence="2" key="1">
    <citation type="submission" date="2020-10" db="EMBL/GenBank/DDBJ databases">
        <title>Connecting structure to function with the recovery of over 1000 high-quality activated sludge metagenome-assembled genomes encoding full-length rRNA genes using long-read sequencing.</title>
        <authorList>
            <person name="Singleton C.M."/>
            <person name="Petriglieri F."/>
            <person name="Kristensen J.M."/>
            <person name="Kirkegaard R.H."/>
            <person name="Michaelsen T.Y."/>
            <person name="Andersen M.H."/>
            <person name="Karst S.M."/>
            <person name="Dueholm M.S."/>
            <person name="Nielsen P.H."/>
            <person name="Albertsen M."/>
        </authorList>
    </citation>
    <scope>NUCLEOTIDE SEQUENCE</scope>
    <source>
        <strain evidence="2">Bjer_18-Q3-R1-45_BAT3C.347</strain>
    </source>
</reference>
<accession>A0A9D7DY02</accession>
<name>A0A9D7DY02_9PROT</name>
<dbReference type="Proteomes" id="UP000807785">
    <property type="component" value="Unassembled WGS sequence"/>
</dbReference>
<gene>
    <name evidence="2" type="ORF">IPH26_08050</name>
</gene>
<evidence type="ECO:0000256" key="1">
    <source>
        <dbReference type="SAM" id="MobiDB-lite"/>
    </source>
</evidence>
<comment type="caution">
    <text evidence="2">The sequence shown here is derived from an EMBL/GenBank/DDBJ whole genome shotgun (WGS) entry which is preliminary data.</text>
</comment>
<evidence type="ECO:0000313" key="3">
    <source>
        <dbReference type="Proteomes" id="UP000807785"/>
    </source>
</evidence>
<dbReference type="EMBL" id="JADJEV010000003">
    <property type="protein sequence ID" value="MBK6972901.1"/>
    <property type="molecule type" value="Genomic_DNA"/>
</dbReference>
<proteinExistence type="predicted"/>
<dbReference type="AlphaFoldDB" id="A0A9D7DY02"/>
<feature type="region of interest" description="Disordered" evidence="1">
    <location>
        <begin position="228"/>
        <end position="257"/>
    </location>
</feature>
<feature type="compositionally biased region" description="Basic and acidic residues" evidence="1">
    <location>
        <begin position="240"/>
        <end position="249"/>
    </location>
</feature>
<sequence length="283" mass="31337">MADDYLKNYSVDQVAAWYLRLAAAWDANMPDLQPTLAGAFLRTWVNNRSRDAKIEFDAPDHLRSHASVFAVQSFHRDVFLSNKKARFSGGTEKWAGILPRVQGAPGFTRWNMKGDLALEYESLCDVAPDIWAIAKIQRSGSNADRDIFGSLRGFQLKSKVTVSAPPSSGTLVKIMFKTWVSSGTDRYDWDYSEHLTVVNPDFGSKAADAVRPQDKTLTVLQQCQTPGRRRQGCAVPSRSETMDGRRRPVDCAGQHGHQAQVVSEARRAPSEADAAMALGPRHA</sequence>